<keyword evidence="1" id="KW-0175">Coiled coil</keyword>
<evidence type="ECO:0000256" key="1">
    <source>
        <dbReference type="SAM" id="Coils"/>
    </source>
</evidence>
<comment type="caution">
    <text evidence="2">The sequence shown here is derived from an EMBL/GenBank/DDBJ whole genome shotgun (WGS) entry which is preliminary data.</text>
</comment>
<gene>
    <name evidence="2" type="ORF">F442_07223</name>
</gene>
<feature type="coiled-coil region" evidence="1">
    <location>
        <begin position="106"/>
        <end position="133"/>
    </location>
</feature>
<proteinExistence type="predicted"/>
<dbReference type="OrthoDB" id="99302at2759"/>
<reference evidence="2 3" key="1">
    <citation type="submission" date="2013-11" db="EMBL/GenBank/DDBJ databases">
        <title>The Genome Sequence of Phytophthora parasitica P10297.</title>
        <authorList>
            <consortium name="The Broad Institute Genomics Platform"/>
            <person name="Russ C."/>
            <person name="Tyler B."/>
            <person name="Panabieres F."/>
            <person name="Shan W."/>
            <person name="Tripathy S."/>
            <person name="Grunwald N."/>
            <person name="Machado M."/>
            <person name="Johnson C.S."/>
            <person name="Walker B."/>
            <person name="Young S.K."/>
            <person name="Zeng Q."/>
            <person name="Gargeya S."/>
            <person name="Fitzgerald M."/>
            <person name="Haas B."/>
            <person name="Abouelleil A."/>
            <person name="Allen A.W."/>
            <person name="Alvarado L."/>
            <person name="Arachchi H.M."/>
            <person name="Berlin A.M."/>
            <person name="Chapman S.B."/>
            <person name="Gainer-Dewar J."/>
            <person name="Goldberg J."/>
            <person name="Griggs A."/>
            <person name="Gujja S."/>
            <person name="Hansen M."/>
            <person name="Howarth C."/>
            <person name="Imamovic A."/>
            <person name="Ireland A."/>
            <person name="Larimer J."/>
            <person name="McCowan C."/>
            <person name="Murphy C."/>
            <person name="Pearson M."/>
            <person name="Poon T.W."/>
            <person name="Priest M."/>
            <person name="Roberts A."/>
            <person name="Saif S."/>
            <person name="Shea T."/>
            <person name="Sisk P."/>
            <person name="Sykes S."/>
            <person name="Wortman J."/>
            <person name="Nusbaum C."/>
            <person name="Birren B."/>
        </authorList>
    </citation>
    <scope>NUCLEOTIDE SEQUENCE [LARGE SCALE GENOMIC DNA]</scope>
    <source>
        <strain evidence="2 3">P10297</strain>
    </source>
</reference>
<evidence type="ECO:0000313" key="3">
    <source>
        <dbReference type="Proteomes" id="UP000018948"/>
    </source>
</evidence>
<sequence>FVFAKIIQTSPSTIFHSPSKSATTLMNRINEITNRKQWDDTNPASPKRIRRTGGFGHGIGQSTNVPLKRGMDHVEILELIRLGQDIHRQKCRENQRRFRKKQNDWIADMEKINEQLRVEVNTLRKRHQTVTSKILGENNIWVVVTQFFRLFRHGLALGPNQTTDFNQQMDFIEESMTPDVATNVGFGPESMISSWRFLQWFDDVYVELEGLRGGDTVLTAITKTNATITTETLRNLFPRELNSEQGSCSAIADGLIGKRVVLHGSTDFIWDRTSGRVVSVLAQSNMLTPMLHLLGNLEDVSGVFENALIRINCQAK</sequence>
<evidence type="ECO:0000313" key="2">
    <source>
        <dbReference type="EMBL" id="ETP46542.1"/>
    </source>
</evidence>
<dbReference type="AlphaFoldDB" id="W2ZGN9"/>
<dbReference type="CDD" id="cd14686">
    <property type="entry name" value="bZIP"/>
    <property type="match status" value="1"/>
</dbReference>
<dbReference type="Proteomes" id="UP000018948">
    <property type="component" value="Unassembled WGS sequence"/>
</dbReference>
<accession>W2ZGN9</accession>
<dbReference type="EMBL" id="ANIY01001487">
    <property type="protein sequence ID" value="ETP46542.1"/>
    <property type="molecule type" value="Genomic_DNA"/>
</dbReference>
<protein>
    <recommendedName>
        <fullName evidence="4">BZIP domain-containing protein</fullName>
    </recommendedName>
</protein>
<feature type="non-terminal residue" evidence="2">
    <location>
        <position position="1"/>
    </location>
</feature>
<name>W2ZGN9_PHYNI</name>
<organism evidence="2 3">
    <name type="scientific">Phytophthora nicotianae P10297</name>
    <dbReference type="NCBI Taxonomy" id="1317064"/>
    <lineage>
        <taxon>Eukaryota</taxon>
        <taxon>Sar</taxon>
        <taxon>Stramenopiles</taxon>
        <taxon>Oomycota</taxon>
        <taxon>Peronosporomycetes</taxon>
        <taxon>Peronosporales</taxon>
        <taxon>Peronosporaceae</taxon>
        <taxon>Phytophthora</taxon>
    </lineage>
</organism>
<evidence type="ECO:0008006" key="4">
    <source>
        <dbReference type="Google" id="ProtNLM"/>
    </source>
</evidence>